<reference evidence="1 2" key="1">
    <citation type="submission" date="2016-10" db="EMBL/GenBank/DDBJ databases">
        <authorList>
            <person name="de Groot N.N."/>
        </authorList>
    </citation>
    <scope>NUCLEOTIDE SEQUENCE [LARGE SCALE GENOMIC DNA]</scope>
    <source>
        <strain evidence="1 2">DSM 21228</strain>
    </source>
</reference>
<dbReference type="AlphaFoldDB" id="A0A1H4F5B2"/>
<dbReference type="GO" id="GO:0006355">
    <property type="term" value="P:regulation of DNA-templated transcription"/>
    <property type="evidence" value="ECO:0007669"/>
    <property type="project" value="InterPro"/>
</dbReference>
<dbReference type="EMBL" id="FNQP01000018">
    <property type="protein sequence ID" value="SEA91632.1"/>
    <property type="molecule type" value="Genomic_DNA"/>
</dbReference>
<dbReference type="CDD" id="cd22231">
    <property type="entry name" value="RHH_NikR_HicB-like"/>
    <property type="match status" value="1"/>
</dbReference>
<sequence length="77" mass="8901">MTTLNISLPEDMKTWINQRIVSGDYSNASEYIQSLISRDYLQQRLAEPPPDEFANMSEAEVMQMVREEIQAYRTGKA</sequence>
<dbReference type="OrthoDB" id="9811310at2"/>
<proteinExistence type="predicted"/>
<gene>
    <name evidence="1" type="ORF">SAMN05660964_02815</name>
</gene>
<dbReference type="SUPFAM" id="SSF47598">
    <property type="entry name" value="Ribbon-helix-helix"/>
    <property type="match status" value="1"/>
</dbReference>
<keyword evidence="2" id="KW-1185">Reference proteome</keyword>
<name>A0A1H4F5B2_9GAMM</name>
<accession>A0A1H4F5B2</accession>
<dbReference type="RefSeq" id="WP_093069636.1">
    <property type="nucleotide sequence ID" value="NZ_FNQP01000018.1"/>
</dbReference>
<dbReference type="STRING" id="525918.SAMN05660964_02815"/>
<organism evidence="1 2">
    <name type="scientific">Thiothrix caldifontis</name>
    <dbReference type="NCBI Taxonomy" id="525918"/>
    <lineage>
        <taxon>Bacteria</taxon>
        <taxon>Pseudomonadati</taxon>
        <taxon>Pseudomonadota</taxon>
        <taxon>Gammaproteobacteria</taxon>
        <taxon>Thiotrichales</taxon>
        <taxon>Thiotrichaceae</taxon>
        <taxon>Thiothrix</taxon>
    </lineage>
</organism>
<protein>
    <submittedName>
        <fullName evidence="1">Antitoxin ParD1/3/4</fullName>
    </submittedName>
</protein>
<dbReference type="InterPro" id="IPR010985">
    <property type="entry name" value="Ribbon_hlx_hlx"/>
</dbReference>
<evidence type="ECO:0000313" key="2">
    <source>
        <dbReference type="Proteomes" id="UP000199397"/>
    </source>
</evidence>
<evidence type="ECO:0000313" key="1">
    <source>
        <dbReference type="EMBL" id="SEA91632.1"/>
    </source>
</evidence>
<dbReference type="Proteomes" id="UP000199397">
    <property type="component" value="Unassembled WGS sequence"/>
</dbReference>